<dbReference type="InterPro" id="IPR044644">
    <property type="entry name" value="DinF-like"/>
</dbReference>
<evidence type="ECO:0000313" key="7">
    <source>
        <dbReference type="EMBL" id="TCS62937.1"/>
    </source>
</evidence>
<evidence type="ECO:0000256" key="4">
    <source>
        <dbReference type="ARBA" id="ARBA00022989"/>
    </source>
</evidence>
<feature type="transmembrane region" description="Helical" evidence="6">
    <location>
        <begin position="323"/>
        <end position="343"/>
    </location>
</feature>
<dbReference type="Pfam" id="PF01554">
    <property type="entry name" value="MatE"/>
    <property type="match status" value="2"/>
</dbReference>
<feature type="transmembrane region" description="Helical" evidence="6">
    <location>
        <begin position="170"/>
        <end position="193"/>
    </location>
</feature>
<dbReference type="PANTHER" id="PTHR42893:SF46">
    <property type="entry name" value="PROTEIN DETOXIFICATION 44, CHLOROPLASTIC"/>
    <property type="match status" value="1"/>
</dbReference>
<feature type="transmembrane region" description="Helical" evidence="6">
    <location>
        <begin position="199"/>
        <end position="219"/>
    </location>
</feature>
<comment type="similarity">
    <text evidence="2">Belongs to the multi antimicrobial extrusion (MATE) (TC 2.A.66.1) family.</text>
</comment>
<evidence type="ECO:0000256" key="3">
    <source>
        <dbReference type="ARBA" id="ARBA00022692"/>
    </source>
</evidence>
<keyword evidence="5 6" id="KW-0472">Membrane</keyword>
<evidence type="ECO:0000256" key="5">
    <source>
        <dbReference type="ARBA" id="ARBA00023136"/>
    </source>
</evidence>
<keyword evidence="8" id="KW-1185">Reference proteome</keyword>
<comment type="caution">
    <text evidence="7">The sequence shown here is derived from an EMBL/GenBank/DDBJ whole genome shotgun (WGS) entry which is preliminary data.</text>
</comment>
<organism evidence="7 8">
    <name type="scientific">Varunaivibrio sulfuroxidans</name>
    <dbReference type="NCBI Taxonomy" id="1773489"/>
    <lineage>
        <taxon>Bacteria</taxon>
        <taxon>Pseudomonadati</taxon>
        <taxon>Pseudomonadota</taxon>
        <taxon>Alphaproteobacteria</taxon>
        <taxon>Rhodospirillales</taxon>
        <taxon>Magnetovibrionaceae</taxon>
        <taxon>Varunaivibrio</taxon>
    </lineage>
</organism>
<keyword evidence="3 6" id="KW-0812">Transmembrane</keyword>
<feature type="transmembrane region" description="Helical" evidence="6">
    <location>
        <begin position="418"/>
        <end position="442"/>
    </location>
</feature>
<evidence type="ECO:0000256" key="1">
    <source>
        <dbReference type="ARBA" id="ARBA00004141"/>
    </source>
</evidence>
<dbReference type="GO" id="GO:0015297">
    <property type="term" value="F:antiporter activity"/>
    <property type="evidence" value="ECO:0007669"/>
    <property type="project" value="InterPro"/>
</dbReference>
<feature type="transmembrane region" description="Helical" evidence="6">
    <location>
        <begin position="21"/>
        <end position="41"/>
    </location>
</feature>
<dbReference type="GO" id="GO:0042910">
    <property type="term" value="F:xenobiotic transmembrane transporter activity"/>
    <property type="evidence" value="ECO:0007669"/>
    <property type="project" value="InterPro"/>
</dbReference>
<feature type="transmembrane region" description="Helical" evidence="6">
    <location>
        <begin position="289"/>
        <end position="311"/>
    </location>
</feature>
<dbReference type="Proteomes" id="UP000295304">
    <property type="component" value="Unassembled WGS sequence"/>
</dbReference>
<dbReference type="OrthoDB" id="9789527at2"/>
<feature type="transmembrane region" description="Helical" evidence="6">
    <location>
        <begin position="392"/>
        <end position="412"/>
    </location>
</feature>
<dbReference type="NCBIfam" id="TIGR00797">
    <property type="entry name" value="matE"/>
    <property type="match status" value="1"/>
</dbReference>
<evidence type="ECO:0000256" key="2">
    <source>
        <dbReference type="ARBA" id="ARBA00010199"/>
    </source>
</evidence>
<dbReference type="RefSeq" id="WP_132938690.1">
    <property type="nucleotide sequence ID" value="NZ_CP119676.1"/>
</dbReference>
<dbReference type="EMBL" id="SLZW01000004">
    <property type="protein sequence ID" value="TCS62937.1"/>
    <property type="molecule type" value="Genomic_DNA"/>
</dbReference>
<dbReference type="AlphaFoldDB" id="A0A4R3JBE0"/>
<feature type="transmembrane region" description="Helical" evidence="6">
    <location>
        <begin position="363"/>
        <end position="380"/>
    </location>
</feature>
<dbReference type="InterPro" id="IPR002528">
    <property type="entry name" value="MATE_fam"/>
</dbReference>
<name>A0A4R3JBE0_9PROT</name>
<evidence type="ECO:0000256" key="6">
    <source>
        <dbReference type="SAM" id="Phobius"/>
    </source>
</evidence>
<feature type="transmembrane region" description="Helical" evidence="6">
    <location>
        <begin position="53"/>
        <end position="77"/>
    </location>
</feature>
<dbReference type="CDD" id="cd13136">
    <property type="entry name" value="MATE_DinF_like"/>
    <property type="match status" value="1"/>
</dbReference>
<gene>
    <name evidence="7" type="ORF">EDD55_10426</name>
</gene>
<dbReference type="GO" id="GO:0005886">
    <property type="term" value="C:plasma membrane"/>
    <property type="evidence" value="ECO:0007669"/>
    <property type="project" value="TreeGrafter"/>
</dbReference>
<proteinExistence type="inferred from homology"/>
<feature type="transmembrane region" description="Helical" evidence="6">
    <location>
        <begin position="98"/>
        <end position="120"/>
    </location>
</feature>
<accession>A0A4R3JBE0</accession>
<evidence type="ECO:0000313" key="8">
    <source>
        <dbReference type="Proteomes" id="UP000295304"/>
    </source>
</evidence>
<comment type="subcellular location">
    <subcellularLocation>
        <location evidence="1">Membrane</location>
        <topology evidence="1">Multi-pass membrane protein</topology>
    </subcellularLocation>
</comment>
<feature type="transmembrane region" description="Helical" evidence="6">
    <location>
        <begin position="140"/>
        <end position="163"/>
    </location>
</feature>
<reference evidence="7 8" key="1">
    <citation type="submission" date="2019-03" db="EMBL/GenBank/DDBJ databases">
        <title>Genomic Encyclopedia of Type Strains, Phase IV (KMG-IV): sequencing the most valuable type-strain genomes for metagenomic binning, comparative biology and taxonomic classification.</title>
        <authorList>
            <person name="Goeker M."/>
        </authorList>
    </citation>
    <scope>NUCLEOTIDE SEQUENCE [LARGE SCALE GENOMIC DNA]</scope>
    <source>
        <strain evidence="7 8">DSM 101688</strain>
    </source>
</reference>
<dbReference type="PANTHER" id="PTHR42893">
    <property type="entry name" value="PROTEIN DETOXIFICATION 44, CHLOROPLASTIC-RELATED"/>
    <property type="match status" value="1"/>
</dbReference>
<keyword evidence="4 6" id="KW-1133">Transmembrane helix</keyword>
<sequence length="448" mass="48304">MMAIKKRTRPTPGTENWNRRIWSLAGPIILSNVSVPLLGAVDTAVAGRLPGPQAIGAVAIGALVFNFIYWGFGFLRMGTSGFTAQAKGAGDHDEVRAVLARAVILALALGVGVTLLQVPIAELAFGLIKTGHEVETMARTYVAVRIWGAPAALVNYAFLGWFIGMQNTRAALYLQVAMNLLNVALDILFVPVMGMGVEGIAVATLISEICAALLALWIIRAPLRALGGVWVRRRIFDLAQLRRMAAVNGDIFVRTLGLIGAFALFTAMSARMGAMVLAANTILLNFQSIMAYALDGFAHAAEALSGLFVGARDRTRFRRAVKVSSLWAFAFALVFSAFYAVMGPSLIALMSTDAQVRETAGRYLPWLAASPLISVWSFQLDGIFIGATRTRALRNAMVASVIVYAACVFYFMDMLGNHGLWLAFMVLMVLRAVTLLIPYPALVRSISP</sequence>
<feature type="transmembrane region" description="Helical" evidence="6">
    <location>
        <begin position="251"/>
        <end position="269"/>
    </location>
</feature>
<protein>
    <submittedName>
        <fullName evidence="7">MATE family multidrug resistance protein</fullName>
    </submittedName>
</protein>